<comment type="similarity">
    <text evidence="2">Belongs to the glycosyltransferase 2 family.</text>
</comment>
<evidence type="ECO:0000313" key="8">
    <source>
        <dbReference type="EMBL" id="KGE20488.1"/>
    </source>
</evidence>
<sequence length="772" mass="88955">MLEKACDVVIPVYNAALELEECINSLLLHTNLSNNRIIIINDCSPDPLVNKYLGTINQSEQIIILQNDENLGFVGTVNRGMSSSTNDIVLLNSDTIVTKNWLDKIIEVAYSDPSIATVTPLTNNGSICSIPHFLEDNPIPLGYTIDSFAEFIERTSLRKYFEIPTAVGFCMFIKRNVISEVGLFDQENFGKGYGEENDFCCRVIEHGYKNILDDHTFIFHKGSMSFQGEKLALLKKNLKTLNKKYPYYDRNIHEFITRNPLKVIHENINLRLNSYVDSHETKGNLLFVLHNFFDESYTQPIGGTEYHVKDIVEGLDDFFAYVLVTNGHEIVLKQYFKGKMLSKYNFPLEEPITLQHFHHREYSDIVEKIINSFEISIIHIHHLIRHTFDVPYIASKYGIKTIFSLHDYYLFCPRVNLLDVNNEYCKDVRSQDKCSSCLRETYGFHTTFINKWKEEVESMMSRVDLFVTPSEFTKTMFEEEFNSIKDKLIAIEHGILRVELNKVDHECNSKSWNIGFLGGLSPNKGSDLIYQLVTKFPKNKVNWHLIGGLGDQKLNLLNQNNVQKHGPYARENLSEIIKNINLDIICLLSPWPETYSYTLTEAWNHGIPVIVTPVGALKERVEKAGGGWVADSLSLEDVISKLNQVINNETEYLDIKNSIKRTRIKTQSEMIEQYHQLYEGYSSLQYERYNNGFDNHSLMGSLKYYHPISDSSESIGQYNNHIQSLEAELIAMKATIGWKVLTILRTRNRFALKLGKKGIYIILRLKNSMKKR</sequence>
<proteinExistence type="inferred from homology"/>
<dbReference type="AlphaFoldDB" id="A0A098MEM4"/>
<feature type="domain" description="Glycosyl transferase family 1" evidence="5">
    <location>
        <begin position="502"/>
        <end position="659"/>
    </location>
</feature>
<evidence type="ECO:0000313" key="9">
    <source>
        <dbReference type="Proteomes" id="UP000029734"/>
    </source>
</evidence>
<dbReference type="InterPro" id="IPR028098">
    <property type="entry name" value="Glyco_trans_4-like_N"/>
</dbReference>
<feature type="domain" description="Glycosyltransferase subfamily 4-like N-terminal" evidence="7">
    <location>
        <begin position="301"/>
        <end position="495"/>
    </location>
</feature>
<evidence type="ECO:0000256" key="1">
    <source>
        <dbReference type="ARBA" id="ARBA00004776"/>
    </source>
</evidence>
<dbReference type="Gene3D" id="3.40.50.2000">
    <property type="entry name" value="Glycogen Phosphorylase B"/>
    <property type="match status" value="2"/>
</dbReference>
<dbReference type="eggNOG" id="COG0438">
    <property type="taxonomic scope" value="Bacteria"/>
</dbReference>
<dbReference type="Pfam" id="PF00534">
    <property type="entry name" value="Glycos_transf_1"/>
    <property type="match status" value="1"/>
</dbReference>
<dbReference type="Proteomes" id="UP000029734">
    <property type="component" value="Unassembled WGS sequence"/>
</dbReference>
<name>A0A098MEM4_9BACL</name>
<keyword evidence="3" id="KW-0328">Glycosyltransferase</keyword>
<evidence type="ECO:0000256" key="4">
    <source>
        <dbReference type="ARBA" id="ARBA00022679"/>
    </source>
</evidence>
<keyword evidence="4 8" id="KW-0808">Transferase</keyword>
<feature type="domain" description="Glycosyltransferase 2-like" evidence="6">
    <location>
        <begin position="8"/>
        <end position="181"/>
    </location>
</feature>
<dbReference type="SUPFAM" id="SSF53448">
    <property type="entry name" value="Nucleotide-diphospho-sugar transferases"/>
    <property type="match status" value="1"/>
</dbReference>
<dbReference type="GO" id="GO:0016757">
    <property type="term" value="F:glycosyltransferase activity"/>
    <property type="evidence" value="ECO:0007669"/>
    <property type="project" value="UniProtKB-KW"/>
</dbReference>
<dbReference type="PANTHER" id="PTHR43179:SF12">
    <property type="entry name" value="GALACTOFURANOSYLTRANSFERASE GLFT2"/>
    <property type="match status" value="1"/>
</dbReference>
<evidence type="ECO:0000259" key="6">
    <source>
        <dbReference type="Pfam" id="PF00535"/>
    </source>
</evidence>
<dbReference type="EMBL" id="JQCR01000002">
    <property type="protein sequence ID" value="KGE20488.1"/>
    <property type="molecule type" value="Genomic_DNA"/>
</dbReference>
<evidence type="ECO:0000256" key="3">
    <source>
        <dbReference type="ARBA" id="ARBA00022676"/>
    </source>
</evidence>
<reference evidence="8 9" key="2">
    <citation type="submission" date="2014-10" db="EMBL/GenBank/DDBJ databases">
        <title>Comparative genomics of the Paenibacillus odorifer group.</title>
        <authorList>
            <person name="Tsai Y.-C."/>
            <person name="Martin N."/>
            <person name="Korlach J."/>
            <person name="Wiedmann M."/>
        </authorList>
    </citation>
    <scope>NUCLEOTIDE SEQUENCE [LARGE SCALE GENOMIC DNA]</scope>
    <source>
        <strain evidence="8 9">DSM 18334</strain>
    </source>
</reference>
<dbReference type="Pfam" id="PF13439">
    <property type="entry name" value="Glyco_transf_4"/>
    <property type="match status" value="1"/>
</dbReference>
<dbReference type="STRING" id="268407.PWYN_14915"/>
<dbReference type="RefSeq" id="WP_036652788.1">
    <property type="nucleotide sequence ID" value="NZ_JQCR01000002.1"/>
</dbReference>
<dbReference type="Gene3D" id="3.90.550.10">
    <property type="entry name" value="Spore Coat Polysaccharide Biosynthesis Protein SpsA, Chain A"/>
    <property type="match status" value="1"/>
</dbReference>
<dbReference type="InterPro" id="IPR029044">
    <property type="entry name" value="Nucleotide-diphossugar_trans"/>
</dbReference>
<evidence type="ECO:0000259" key="7">
    <source>
        <dbReference type="Pfam" id="PF13439"/>
    </source>
</evidence>
<dbReference type="eggNOG" id="COG1216">
    <property type="taxonomic scope" value="Bacteria"/>
</dbReference>
<reference evidence="8 9" key="1">
    <citation type="submission" date="2014-08" db="EMBL/GenBank/DDBJ databases">
        <authorList>
            <person name="den Bakker H.C."/>
        </authorList>
    </citation>
    <scope>NUCLEOTIDE SEQUENCE [LARGE SCALE GENOMIC DNA]</scope>
    <source>
        <strain evidence="8 9">DSM 18334</strain>
    </source>
</reference>
<accession>A0A098MEM4</accession>
<protein>
    <submittedName>
        <fullName evidence="8">Glycosyltransferase</fullName>
    </submittedName>
</protein>
<keyword evidence="9" id="KW-1185">Reference proteome</keyword>
<dbReference type="PANTHER" id="PTHR43179">
    <property type="entry name" value="RHAMNOSYLTRANSFERASE WBBL"/>
    <property type="match status" value="1"/>
</dbReference>
<dbReference type="SUPFAM" id="SSF53756">
    <property type="entry name" value="UDP-Glycosyltransferase/glycogen phosphorylase"/>
    <property type="match status" value="1"/>
</dbReference>
<dbReference type="InterPro" id="IPR001173">
    <property type="entry name" value="Glyco_trans_2-like"/>
</dbReference>
<dbReference type="Pfam" id="PF00535">
    <property type="entry name" value="Glycos_transf_2"/>
    <property type="match status" value="1"/>
</dbReference>
<organism evidence="8 9">
    <name type="scientific">Paenibacillus wynnii</name>
    <dbReference type="NCBI Taxonomy" id="268407"/>
    <lineage>
        <taxon>Bacteria</taxon>
        <taxon>Bacillati</taxon>
        <taxon>Bacillota</taxon>
        <taxon>Bacilli</taxon>
        <taxon>Bacillales</taxon>
        <taxon>Paenibacillaceae</taxon>
        <taxon>Paenibacillus</taxon>
    </lineage>
</organism>
<comment type="caution">
    <text evidence="8">The sequence shown here is derived from an EMBL/GenBank/DDBJ whole genome shotgun (WGS) entry which is preliminary data.</text>
</comment>
<evidence type="ECO:0000256" key="2">
    <source>
        <dbReference type="ARBA" id="ARBA00006739"/>
    </source>
</evidence>
<comment type="pathway">
    <text evidence="1">Cell wall biogenesis; cell wall polysaccharide biosynthesis.</text>
</comment>
<dbReference type="InterPro" id="IPR001296">
    <property type="entry name" value="Glyco_trans_1"/>
</dbReference>
<evidence type="ECO:0000259" key="5">
    <source>
        <dbReference type="Pfam" id="PF00534"/>
    </source>
</evidence>
<gene>
    <name evidence="8" type="ORF">PWYN_14915</name>
</gene>
<dbReference type="OrthoDB" id="9814612at2"/>